<feature type="region of interest" description="Disordered" evidence="1">
    <location>
        <begin position="889"/>
        <end position="925"/>
    </location>
</feature>
<organism evidence="2 3">
    <name type="scientific">Plakobranchus ocellatus</name>
    <dbReference type="NCBI Taxonomy" id="259542"/>
    <lineage>
        <taxon>Eukaryota</taxon>
        <taxon>Metazoa</taxon>
        <taxon>Spiralia</taxon>
        <taxon>Lophotrochozoa</taxon>
        <taxon>Mollusca</taxon>
        <taxon>Gastropoda</taxon>
        <taxon>Heterobranchia</taxon>
        <taxon>Euthyneura</taxon>
        <taxon>Panpulmonata</taxon>
        <taxon>Sacoglossa</taxon>
        <taxon>Placobranchoidea</taxon>
        <taxon>Plakobranchidae</taxon>
        <taxon>Plakobranchus</taxon>
    </lineage>
</organism>
<evidence type="ECO:0000313" key="2">
    <source>
        <dbReference type="EMBL" id="GFN89371.1"/>
    </source>
</evidence>
<feature type="compositionally biased region" description="Low complexity" evidence="1">
    <location>
        <begin position="995"/>
        <end position="1021"/>
    </location>
</feature>
<feature type="compositionally biased region" description="Polar residues" evidence="1">
    <location>
        <begin position="911"/>
        <end position="925"/>
    </location>
</feature>
<gene>
    <name evidence="2" type="ORF">PoB_001587700</name>
</gene>
<accession>A0AAV3Z2E4</accession>
<feature type="compositionally biased region" description="Low complexity" evidence="1">
    <location>
        <begin position="330"/>
        <end position="339"/>
    </location>
</feature>
<feature type="compositionally biased region" description="Low complexity" evidence="1">
    <location>
        <begin position="957"/>
        <end position="966"/>
    </location>
</feature>
<feature type="compositionally biased region" description="Basic and acidic residues" evidence="1">
    <location>
        <begin position="190"/>
        <end position="204"/>
    </location>
</feature>
<name>A0AAV3Z2E4_9GAST</name>
<feature type="region of interest" description="Disordered" evidence="1">
    <location>
        <begin position="724"/>
        <end position="875"/>
    </location>
</feature>
<evidence type="ECO:0000313" key="3">
    <source>
        <dbReference type="Proteomes" id="UP000735302"/>
    </source>
</evidence>
<proteinExistence type="predicted"/>
<feature type="compositionally biased region" description="Low complexity" evidence="1">
    <location>
        <begin position="228"/>
        <end position="244"/>
    </location>
</feature>
<feature type="compositionally biased region" description="Low complexity" evidence="1">
    <location>
        <begin position="770"/>
        <end position="809"/>
    </location>
</feature>
<feature type="region of interest" description="Disordered" evidence="1">
    <location>
        <begin position="385"/>
        <end position="413"/>
    </location>
</feature>
<feature type="compositionally biased region" description="Pro residues" evidence="1">
    <location>
        <begin position="607"/>
        <end position="617"/>
    </location>
</feature>
<feature type="region of interest" description="Disordered" evidence="1">
    <location>
        <begin position="502"/>
        <end position="535"/>
    </location>
</feature>
<comment type="caution">
    <text evidence="2">The sequence shown here is derived from an EMBL/GenBank/DDBJ whole genome shotgun (WGS) entry which is preliminary data.</text>
</comment>
<dbReference type="Proteomes" id="UP000735302">
    <property type="component" value="Unassembled WGS sequence"/>
</dbReference>
<feature type="compositionally biased region" description="Low complexity" evidence="1">
    <location>
        <begin position="515"/>
        <end position="535"/>
    </location>
</feature>
<feature type="region of interest" description="Disordered" evidence="1">
    <location>
        <begin position="580"/>
        <end position="621"/>
    </location>
</feature>
<dbReference type="AlphaFoldDB" id="A0AAV3Z2E4"/>
<feature type="region of interest" description="Disordered" evidence="1">
    <location>
        <begin position="656"/>
        <end position="691"/>
    </location>
</feature>
<keyword evidence="3" id="KW-1185">Reference proteome</keyword>
<feature type="compositionally biased region" description="Low complexity" evidence="1">
    <location>
        <begin position="670"/>
        <end position="691"/>
    </location>
</feature>
<feature type="compositionally biased region" description="Low complexity" evidence="1">
    <location>
        <begin position="251"/>
        <end position="274"/>
    </location>
</feature>
<feature type="compositionally biased region" description="Low complexity" evidence="1">
    <location>
        <begin position="162"/>
        <end position="174"/>
    </location>
</feature>
<reference evidence="2 3" key="1">
    <citation type="journal article" date="2021" name="Elife">
        <title>Chloroplast acquisition without the gene transfer in kleptoplastic sea slugs, Plakobranchus ocellatus.</title>
        <authorList>
            <person name="Maeda T."/>
            <person name="Takahashi S."/>
            <person name="Yoshida T."/>
            <person name="Shimamura S."/>
            <person name="Takaki Y."/>
            <person name="Nagai Y."/>
            <person name="Toyoda A."/>
            <person name="Suzuki Y."/>
            <person name="Arimoto A."/>
            <person name="Ishii H."/>
            <person name="Satoh N."/>
            <person name="Nishiyama T."/>
            <person name="Hasebe M."/>
            <person name="Maruyama T."/>
            <person name="Minagawa J."/>
            <person name="Obokata J."/>
            <person name="Shigenobu S."/>
        </authorList>
    </citation>
    <scope>NUCLEOTIDE SEQUENCE [LARGE SCALE GENOMIC DNA]</scope>
</reference>
<feature type="compositionally biased region" description="Polar residues" evidence="1">
    <location>
        <begin position="832"/>
        <end position="843"/>
    </location>
</feature>
<feature type="compositionally biased region" description="Polar residues" evidence="1">
    <location>
        <begin position="850"/>
        <end position="864"/>
    </location>
</feature>
<feature type="compositionally biased region" description="Gly residues" evidence="1">
    <location>
        <begin position="111"/>
        <end position="121"/>
    </location>
</feature>
<dbReference type="EMBL" id="BLXT01001930">
    <property type="protein sequence ID" value="GFN89371.1"/>
    <property type="molecule type" value="Genomic_DNA"/>
</dbReference>
<feature type="compositionally biased region" description="Low complexity" evidence="1">
    <location>
        <begin position="748"/>
        <end position="761"/>
    </location>
</feature>
<feature type="compositionally biased region" description="Polar residues" evidence="1">
    <location>
        <begin position="149"/>
        <end position="161"/>
    </location>
</feature>
<feature type="compositionally biased region" description="Polar residues" evidence="1">
    <location>
        <begin position="656"/>
        <end position="669"/>
    </location>
</feature>
<feature type="region of interest" description="Disordered" evidence="1">
    <location>
        <begin position="957"/>
        <end position="1021"/>
    </location>
</feature>
<evidence type="ECO:0000256" key="1">
    <source>
        <dbReference type="SAM" id="MobiDB-lite"/>
    </source>
</evidence>
<protein>
    <submittedName>
        <fullName evidence="2">Uncharacterized protein</fullName>
    </submittedName>
</protein>
<sequence>MLQLSLHDLTGITSRCFLLPLARVGGSKVCSDRKYFPRAVCLLHTFYIAPCKPVSCFSLTSGNRSQKQSALWVSQTGIERIAEDDLGLDSFLLEGRKEEEEIEKEEEEKGGGGGGGGGGGELPLCDAHPTTSGVFGPRPSRRLCPLPQHPQTVSNRRSNPSAAAAAAATTTAAALSQLNMPPPKKPKNGPTREEQFLSGEELRVLDQTTARSAAPRPEGKEEPSTTMARASSHSPEASSPSTSPLGANTKGGSVSSSPSTPSVVVGSVQGLSQGPASGERFRKVPVSSKGFRRANSGGSHVYSPDKPLHSPALDAHPPSLDDASLRLMRSTSSSTPSTSDVEPGGGPGFSQPSPCSTSGRLIERLFSERIQNDVGSGVAVPGSAFREHQQRSGWPPRGLPTSPIGQPAVYNPDPRNPSLSYRLATSTAFASLVNQQPPWLAFDQAARGLSLRPNVGIDIQGLQSAASFTVQQQQQHQHQQQLNQQHQRRPILASLFSSNVGAELTSPPSGDDVFLLRSSSPGGLRPSPSSSSSYLSSVMRHASPAGLRASAALASAAAPRASGGSGPTHRTESAPVYLHPAFQLPPSSSTSSIRKNHSTSTLAPLASSPPSPGPAHPLPRHCVNATAPAAALLPRSSPPLRQLNTGHELVLQAFRGSSGSTASHTDTSFGSNGNGINKNNNNNSHNINNNSKDIHTFRSVTEVANSSSSSYLIRTHDDGSTLLDLSLKGSTRPSDEDTTPATHLRGNLSRASVGSHGSSSSPPLPPPSQTLPRRSSMASSSSPSRQDMIARSPPRHGSSSSSPTRGTPRLSFGNNSSGSPPAVPYHGRGSPLSRQGSVDSGSPHTPRRVSLSQNSPLSRQSSMGTSSPPPTRKPSTLLTTLMEQAPQEMTRPVGRAPIGNSLSVGSGRASPANSDDSNSYINVTSPVAPGSLLRAPSGSESPSLSPQPTSVMMTALTAASSSSTATPPSPHVDSSPQQEPQPHRTSELAGLLTQPTTTSLAAHSTSASTSFTSFSSSPLSLSSSSLATALLSVKKEVGAPSSQSVPYALLTCKTETGQGSQDTETR</sequence>
<feature type="region of interest" description="Disordered" evidence="1">
    <location>
        <begin position="98"/>
        <end position="360"/>
    </location>
</feature>